<dbReference type="CDD" id="cd00082">
    <property type="entry name" value="HisKA"/>
    <property type="match status" value="1"/>
</dbReference>
<keyword evidence="8" id="KW-1133">Transmembrane helix</keyword>
<dbReference type="Pfam" id="PF02518">
    <property type="entry name" value="HATPase_c"/>
    <property type="match status" value="1"/>
</dbReference>
<dbReference type="SUPFAM" id="SSF46689">
    <property type="entry name" value="Homeodomain-like"/>
    <property type="match status" value="1"/>
</dbReference>
<evidence type="ECO:0000256" key="8">
    <source>
        <dbReference type="SAM" id="Phobius"/>
    </source>
</evidence>
<proteinExistence type="predicted"/>
<accession>A0ABN6EJF8</accession>
<dbReference type="Gene3D" id="1.10.10.60">
    <property type="entry name" value="Homeodomain-like"/>
    <property type="match status" value="1"/>
</dbReference>
<dbReference type="SUPFAM" id="SSF52172">
    <property type="entry name" value="CheY-like"/>
    <property type="match status" value="1"/>
</dbReference>
<dbReference type="PROSITE" id="PS50109">
    <property type="entry name" value="HIS_KIN"/>
    <property type="match status" value="1"/>
</dbReference>
<evidence type="ECO:0000256" key="7">
    <source>
        <dbReference type="PROSITE-ProRule" id="PRU00169"/>
    </source>
</evidence>
<dbReference type="InterPro" id="IPR011123">
    <property type="entry name" value="Y_Y_Y"/>
</dbReference>
<dbReference type="SMART" id="SM00388">
    <property type="entry name" value="HisKA"/>
    <property type="match status" value="1"/>
</dbReference>
<dbReference type="EMBL" id="AP024484">
    <property type="protein sequence ID" value="BCS85974.1"/>
    <property type="molecule type" value="Genomic_DNA"/>
</dbReference>
<dbReference type="EC" id="2.7.13.3" evidence="2"/>
<dbReference type="Gene3D" id="2.60.40.10">
    <property type="entry name" value="Immunoglobulins"/>
    <property type="match status" value="1"/>
</dbReference>
<comment type="catalytic activity">
    <reaction evidence="1">
        <text>ATP + protein L-histidine = ADP + protein N-phospho-L-histidine.</text>
        <dbReference type="EC" id="2.7.13.3"/>
    </reaction>
</comment>
<dbReference type="Gene3D" id="3.30.565.10">
    <property type="entry name" value="Histidine kinase-like ATPase, C-terminal domain"/>
    <property type="match status" value="1"/>
</dbReference>
<dbReference type="Pfam" id="PF00512">
    <property type="entry name" value="HisKA"/>
    <property type="match status" value="1"/>
</dbReference>
<dbReference type="Pfam" id="PF07495">
    <property type="entry name" value="Y_Y_Y"/>
    <property type="match status" value="1"/>
</dbReference>
<dbReference type="InterPro" id="IPR009057">
    <property type="entry name" value="Homeodomain-like_sf"/>
</dbReference>
<keyword evidence="4" id="KW-0805">Transcription regulation</keyword>
<keyword evidence="12" id="KW-0808">Transferase</keyword>
<dbReference type="InterPro" id="IPR003594">
    <property type="entry name" value="HATPase_dom"/>
</dbReference>
<keyword evidence="12" id="KW-0418">Kinase</keyword>
<dbReference type="InterPro" id="IPR015943">
    <property type="entry name" value="WD40/YVTN_repeat-like_dom_sf"/>
</dbReference>
<dbReference type="SUPFAM" id="SSF55874">
    <property type="entry name" value="ATPase domain of HSP90 chaperone/DNA topoisomerase II/histidine kinase"/>
    <property type="match status" value="1"/>
</dbReference>
<dbReference type="PROSITE" id="PS01124">
    <property type="entry name" value="HTH_ARAC_FAMILY_2"/>
    <property type="match status" value="1"/>
</dbReference>
<evidence type="ECO:0000256" key="2">
    <source>
        <dbReference type="ARBA" id="ARBA00012438"/>
    </source>
</evidence>
<dbReference type="PROSITE" id="PS51257">
    <property type="entry name" value="PROKAR_LIPOPROTEIN"/>
    <property type="match status" value="1"/>
</dbReference>
<dbReference type="SMART" id="SM00448">
    <property type="entry name" value="REC"/>
    <property type="match status" value="1"/>
</dbReference>
<evidence type="ECO:0000256" key="5">
    <source>
        <dbReference type="ARBA" id="ARBA00023125"/>
    </source>
</evidence>
<feature type="modified residue" description="4-aspartylphosphate" evidence="7">
    <location>
        <position position="1240"/>
    </location>
</feature>
<dbReference type="Pfam" id="PF12833">
    <property type="entry name" value="HTH_18"/>
    <property type="match status" value="1"/>
</dbReference>
<dbReference type="InterPro" id="IPR036890">
    <property type="entry name" value="HATPase_C_sf"/>
</dbReference>
<dbReference type="PRINTS" id="PR00344">
    <property type="entry name" value="BCTRLSENSOR"/>
</dbReference>
<feature type="domain" description="Response regulatory" evidence="11">
    <location>
        <begin position="1192"/>
        <end position="1307"/>
    </location>
</feature>
<gene>
    <name evidence="12" type="ORF">prwr041_18670</name>
</gene>
<keyword evidence="13" id="KW-1185">Reference proteome</keyword>
<sequence length="1437" mass="164184">MLSYILRKQTNLKNLLIYLFVLCLFCGCKEKTGELKHNFSTPKKNISFSLPLKVNTEKLTTNDGLPDNNVCDIYQDKRGFIWFCTLNGLSKYDGNRFVNFKKQDDEEISLIDNRVKSVKEDRNDHLWILTSAELYSCLDLKNDRFVDYSGNGDLYSHYRKILFANNNDVWLWGSSDGCRKCTYNGESFVSYKFDKKRIGSNIVNCLFELPKNKVLIATDKALYLYDHGKLLRIKNNCNFVKIIKKNGNIYLLSDYGNCYELLPNFRLKQKIKSSSASQLSSNSGNFFIGNEWIVFTKNGGYSFDLASFIKKRLSGDLDIPNGMVIKTKKNLYIYNKTGCLRFVHNGKVKALQLIPKKKACYIDYERFHVVEDTNGLVWISTYGNGLFVYDWRKNETQHFIAKVNTDSPIASNCLLNVMEDRSGGIWVSSEFSGISHLWKVSEKGKQFFPFSSDDAESSNSIKMIKTRNDGSVEVSTRNGWLLRYNSNMTKVEEKRHFEKNIYSLLENGKETFIGTKGGGLLVNSKQYIKYGNNGDYSDDDVYCMLKDRNDNLWFGSFGGGLDLGIKSSDGYTFRSFFSNITGLKEVRCMLEDSKGRILLGTSGGLIVFNPKNLISNDKKYICYNSKNSNLPSDEIKSIMQDSKGRIWFAVTGSGIAWCDDLGIKKQKFNILNVYDGLVNDKVQSIVEDRQGNLWIATEYGISRLHRDNMKFENFFFSSFVLGNVNSEKSSVCLNNGNILFGTNYGIVMINPKTVRCENKKYTVTCTGLRINGIDTSPKDINSPLSKTLAYIKKIELKYNQNNFAIDFSTLDFPEKNAVKYSYKLCGYDKEWSKPSSLAFASYKNLPSGTYSLYVKACDFSGVWGEVSTIVIKVKSPWYFMWWAIILYIIIITCIAYFLARMIVKMNKLRNVVKVEKEVAKYKMAFFTNISHEFRTPLTLIRASLDRLKMIVKNDASKDIGDSLKIMEKSTVRMMRLIEQLLEYRKMQSNKLTLSLERVDVSKMIKDICSMFADKAKSNDIHFSFIDDESSVPFYVDKRHLDKIVYNLLSNAFKYTPEGGKITVRIVFDANNKKFYLIVADNGTGVPKDKQNRIFDSYMCGSKNNDSFGIGLCLTKSLVSISKGDISYKDNVGGGSVFTVELPTDSSIFNKNDFQKSGNEFKVATEVNNVNDECMIDADNEFLEKIKPYNTKKILIVEDNDDVRNFIIDILGRYFEVISEKNGSDGFTTAKSTDVDLIVSDVMMPGKNGFELTKRLKNDFETSHIPIILLTALDDEDSQLEGSQSGADAYVTKPFSMRLLLGRIFQLLNQREKLKLKFTNDVSVVDTSLCSSEQDQKFIRRMETIVDKQMGDFQFSVDKLSDMLNVRRTTFYKKVRGITGYTPNEYIRVVRLKKAAEMLSEGTYNVSEISYKVGFDNPFYFSKCFKAQFGVSPSQYRK</sequence>
<evidence type="ECO:0000313" key="13">
    <source>
        <dbReference type="Proteomes" id="UP001319045"/>
    </source>
</evidence>
<keyword evidence="8" id="KW-0812">Transmembrane</keyword>
<evidence type="ECO:0000313" key="12">
    <source>
        <dbReference type="EMBL" id="BCS85974.1"/>
    </source>
</evidence>
<dbReference type="Proteomes" id="UP001319045">
    <property type="component" value="Chromosome"/>
</dbReference>
<organism evidence="12 13">
    <name type="scientific">Prevotella herbatica</name>
    <dbReference type="NCBI Taxonomy" id="2801997"/>
    <lineage>
        <taxon>Bacteria</taxon>
        <taxon>Pseudomonadati</taxon>
        <taxon>Bacteroidota</taxon>
        <taxon>Bacteroidia</taxon>
        <taxon>Bacteroidales</taxon>
        <taxon>Prevotellaceae</taxon>
        <taxon>Prevotella</taxon>
    </lineage>
</organism>
<evidence type="ECO:0000256" key="1">
    <source>
        <dbReference type="ARBA" id="ARBA00000085"/>
    </source>
</evidence>
<feature type="domain" description="Histidine kinase" evidence="10">
    <location>
        <begin position="928"/>
        <end position="1145"/>
    </location>
</feature>
<dbReference type="Gene3D" id="3.40.50.2300">
    <property type="match status" value="1"/>
</dbReference>
<evidence type="ECO:0000259" key="11">
    <source>
        <dbReference type="PROSITE" id="PS50110"/>
    </source>
</evidence>
<dbReference type="SUPFAM" id="SSF47384">
    <property type="entry name" value="Homodimeric domain of signal transducing histidine kinase"/>
    <property type="match status" value="1"/>
</dbReference>
<dbReference type="SMART" id="SM00342">
    <property type="entry name" value="HTH_ARAC"/>
    <property type="match status" value="1"/>
</dbReference>
<dbReference type="InterPro" id="IPR011110">
    <property type="entry name" value="Reg_prop"/>
</dbReference>
<keyword evidence="8" id="KW-0472">Membrane</keyword>
<dbReference type="PANTHER" id="PTHR43547">
    <property type="entry name" value="TWO-COMPONENT HISTIDINE KINASE"/>
    <property type="match status" value="1"/>
</dbReference>
<dbReference type="InterPro" id="IPR005467">
    <property type="entry name" value="His_kinase_dom"/>
</dbReference>
<evidence type="ECO:0000259" key="9">
    <source>
        <dbReference type="PROSITE" id="PS01124"/>
    </source>
</evidence>
<dbReference type="PROSITE" id="PS00041">
    <property type="entry name" value="HTH_ARAC_FAMILY_1"/>
    <property type="match status" value="1"/>
</dbReference>
<dbReference type="Pfam" id="PF00072">
    <property type="entry name" value="Response_reg"/>
    <property type="match status" value="1"/>
</dbReference>
<dbReference type="SUPFAM" id="SSF63829">
    <property type="entry name" value="Calcium-dependent phosphotriesterase"/>
    <property type="match status" value="3"/>
</dbReference>
<reference evidence="12 13" key="1">
    <citation type="journal article" date="2022" name="Int. J. Syst. Evol. Microbiol.">
        <title>Prevotella herbatica sp. nov., a plant polysaccharide-decomposing anaerobic bacterium isolated from a methanogenic reactor.</title>
        <authorList>
            <person name="Uek A."/>
            <person name="Tonouchi A."/>
            <person name="Kaku N."/>
            <person name="Ueki K."/>
        </authorList>
    </citation>
    <scope>NUCLEOTIDE SEQUENCE [LARGE SCALE GENOMIC DNA]</scope>
    <source>
        <strain evidence="12 13">WR041</strain>
    </source>
</reference>
<evidence type="ECO:0000259" key="10">
    <source>
        <dbReference type="PROSITE" id="PS50109"/>
    </source>
</evidence>
<feature type="domain" description="HTH araC/xylS-type" evidence="9">
    <location>
        <begin position="1339"/>
        <end position="1437"/>
    </location>
</feature>
<dbReference type="InterPro" id="IPR018062">
    <property type="entry name" value="HTH_AraC-typ_CS"/>
</dbReference>
<dbReference type="InterPro" id="IPR011006">
    <property type="entry name" value="CheY-like_superfamily"/>
</dbReference>
<dbReference type="PROSITE" id="PS50110">
    <property type="entry name" value="RESPONSE_REGULATORY"/>
    <property type="match status" value="1"/>
</dbReference>
<dbReference type="InterPro" id="IPR004358">
    <property type="entry name" value="Sig_transdc_His_kin-like_C"/>
</dbReference>
<keyword evidence="3 7" id="KW-0597">Phosphoprotein</keyword>
<dbReference type="PANTHER" id="PTHR43547:SF2">
    <property type="entry name" value="HYBRID SIGNAL TRANSDUCTION HISTIDINE KINASE C"/>
    <property type="match status" value="1"/>
</dbReference>
<dbReference type="Gene3D" id="2.130.10.10">
    <property type="entry name" value="YVTN repeat-like/Quinoprotein amine dehydrogenase"/>
    <property type="match status" value="3"/>
</dbReference>
<name>A0ABN6EJF8_9BACT</name>
<dbReference type="CDD" id="cd17574">
    <property type="entry name" value="REC_OmpR"/>
    <property type="match status" value="1"/>
</dbReference>
<dbReference type="SMART" id="SM00387">
    <property type="entry name" value="HATPase_c"/>
    <property type="match status" value="1"/>
</dbReference>
<dbReference type="InterPro" id="IPR036097">
    <property type="entry name" value="HisK_dim/P_sf"/>
</dbReference>
<dbReference type="InterPro" id="IPR001789">
    <property type="entry name" value="Sig_transdc_resp-reg_receiver"/>
</dbReference>
<dbReference type="Gene3D" id="1.10.287.130">
    <property type="match status" value="1"/>
</dbReference>
<dbReference type="InterPro" id="IPR003661">
    <property type="entry name" value="HisK_dim/P_dom"/>
</dbReference>
<evidence type="ECO:0000256" key="4">
    <source>
        <dbReference type="ARBA" id="ARBA00023015"/>
    </source>
</evidence>
<keyword evidence="5" id="KW-0238">DNA-binding</keyword>
<protein>
    <recommendedName>
        <fullName evidence="2">histidine kinase</fullName>
        <ecNumber evidence="2">2.7.13.3</ecNumber>
    </recommendedName>
</protein>
<dbReference type="Pfam" id="PF07494">
    <property type="entry name" value="Reg_prop"/>
    <property type="match status" value="4"/>
</dbReference>
<feature type="transmembrane region" description="Helical" evidence="8">
    <location>
        <begin position="877"/>
        <end position="899"/>
    </location>
</feature>
<evidence type="ECO:0000256" key="6">
    <source>
        <dbReference type="ARBA" id="ARBA00023163"/>
    </source>
</evidence>
<dbReference type="GO" id="GO:0016301">
    <property type="term" value="F:kinase activity"/>
    <property type="evidence" value="ECO:0007669"/>
    <property type="project" value="UniProtKB-KW"/>
</dbReference>
<dbReference type="InterPro" id="IPR013783">
    <property type="entry name" value="Ig-like_fold"/>
</dbReference>
<keyword evidence="6" id="KW-0804">Transcription</keyword>
<evidence type="ECO:0000256" key="3">
    <source>
        <dbReference type="ARBA" id="ARBA00022553"/>
    </source>
</evidence>
<dbReference type="InterPro" id="IPR018060">
    <property type="entry name" value="HTH_AraC"/>
</dbReference>